<dbReference type="OrthoDB" id="377549at2759"/>
<dbReference type="PANTHER" id="PTHR33538">
    <property type="entry name" value="PROTEIN GAMETE EXPRESSED 1"/>
    <property type="match status" value="1"/>
</dbReference>
<organism evidence="2 3">
    <name type="scientific">Giardia muris</name>
    <dbReference type="NCBI Taxonomy" id="5742"/>
    <lineage>
        <taxon>Eukaryota</taxon>
        <taxon>Metamonada</taxon>
        <taxon>Diplomonadida</taxon>
        <taxon>Hexamitidae</taxon>
        <taxon>Giardiinae</taxon>
        <taxon>Giardia</taxon>
    </lineage>
</organism>
<sequence length="455" mass="48705">MLWFVTICAASLVEAYARGEREYNELTSAGPDDACFASLGLDLREICPQVLESEGDDVIHQYAALRLTSCYLELTGLSPVRCCPRRPGRASKLRACIRTLGKEEGGTGVAVFVHQLGRIFDLCVYLEASAFQRRSASASRDLLASSERAHDALITLQQTAHSTLEELSAQSSNLQALIEALSDLALHAVTAQEQLGKRMETLDTALSSRTASLQKGLNDALVAQESAIARVGALVESLEARLDIIHESLNVTADTVRHVSDELEIAGGRLSGIAASTNTLQGAVETLTEEVERHSVYVAEVHKEQQASSEALSAALESVEHQARQQTAALIAVGEAVERVTTVGFRPFHILGLLEKRAPGGVVWHLGGYVVARASSALCHSGDSVSLAALFCATYLVEYAVGSGGALLASCVPRPDVLVAVTRGLQYLIRALSILPIILPLFPAHHTKRASRKGR</sequence>
<reference evidence="2 3" key="1">
    <citation type="submission" date="2019-05" db="EMBL/GenBank/DDBJ databases">
        <title>The compact genome of Giardia muris reveals important steps in the evolution of intestinal protozoan parasites.</title>
        <authorList>
            <person name="Xu F."/>
            <person name="Jimenez-Gonzalez A."/>
            <person name="Einarsson E."/>
            <person name="Astvaldsson A."/>
            <person name="Peirasmaki D."/>
            <person name="Eckmann L."/>
            <person name="Andersson J.O."/>
            <person name="Svard S.G."/>
            <person name="Jerlstrom-Hultqvist J."/>
        </authorList>
    </citation>
    <scope>NUCLEOTIDE SEQUENCE [LARGE SCALE GENOMIC DNA]</scope>
    <source>
        <strain evidence="2 3">Roberts-Thomson</strain>
    </source>
</reference>
<accession>A0A4Z1SQ29</accession>
<evidence type="ECO:0000256" key="1">
    <source>
        <dbReference type="SAM" id="SignalP"/>
    </source>
</evidence>
<feature type="chain" id="PRO_5021331308" evidence="1">
    <location>
        <begin position="20"/>
        <end position="455"/>
    </location>
</feature>
<evidence type="ECO:0000313" key="3">
    <source>
        <dbReference type="Proteomes" id="UP000315496"/>
    </source>
</evidence>
<proteinExistence type="predicted"/>
<comment type="caution">
    <text evidence="2">The sequence shown here is derived from an EMBL/GenBank/DDBJ whole genome shotgun (WGS) entry which is preliminary data.</text>
</comment>
<dbReference type="EMBL" id="VDLU01000004">
    <property type="protein sequence ID" value="TNJ26985.1"/>
    <property type="molecule type" value="Genomic_DNA"/>
</dbReference>
<keyword evidence="3" id="KW-1185">Reference proteome</keyword>
<dbReference type="VEuPathDB" id="GiardiaDB:GMRT_23984"/>
<dbReference type="PANTHER" id="PTHR33538:SF2">
    <property type="entry name" value="PROTEIN GAMETE EXPRESSED 1"/>
    <property type="match status" value="1"/>
</dbReference>
<evidence type="ECO:0000313" key="2">
    <source>
        <dbReference type="EMBL" id="TNJ26985.1"/>
    </source>
</evidence>
<dbReference type="AlphaFoldDB" id="A0A4Z1SQ29"/>
<protein>
    <submittedName>
        <fullName evidence="2">Uncharacterized protein</fullName>
    </submittedName>
</protein>
<dbReference type="InterPro" id="IPR040346">
    <property type="entry name" value="GEX1/Brambleberry"/>
</dbReference>
<name>A0A4Z1SQ29_GIAMU</name>
<dbReference type="Proteomes" id="UP000315496">
    <property type="component" value="Chromosome 4"/>
</dbReference>
<gene>
    <name evidence="2" type="ORF">GMRT_23984</name>
</gene>
<feature type="signal peptide" evidence="1">
    <location>
        <begin position="1"/>
        <end position="19"/>
    </location>
</feature>
<keyword evidence="1" id="KW-0732">Signal</keyword>